<protein>
    <submittedName>
        <fullName evidence="3">Uncharacterized protein</fullName>
    </submittedName>
</protein>
<name>A0A1E3BLC3_ASPCR</name>
<sequence>MPHQVFYIRPYNPLHEFAALAIICTAFTCINGYTTCHPVSSITFTLNLVNGFLGGGAVGLCLCNIAFEPTMTWTTEKRVGGDCVDSEAVGDGDSGTGGGAGAGVGGGSGSGGNSGSGRVVKVKRPIFGFKRFERTFETEDEVWRDGFRYEKAFVRV</sequence>
<proteinExistence type="predicted"/>
<keyword evidence="4" id="KW-1185">Reference proteome</keyword>
<dbReference type="AlphaFoldDB" id="A0A1E3BLC3"/>
<feature type="compositionally biased region" description="Gly residues" evidence="1">
    <location>
        <begin position="94"/>
        <end position="115"/>
    </location>
</feature>
<evidence type="ECO:0000256" key="2">
    <source>
        <dbReference type="SAM" id="Phobius"/>
    </source>
</evidence>
<accession>A0A1E3BLC3</accession>
<organism evidence="3 4">
    <name type="scientific">Aspergillus cristatus</name>
    <name type="common">Chinese Fuzhuan brick tea-fermentation fungus</name>
    <name type="synonym">Eurotium cristatum</name>
    <dbReference type="NCBI Taxonomy" id="573508"/>
    <lineage>
        <taxon>Eukaryota</taxon>
        <taxon>Fungi</taxon>
        <taxon>Dikarya</taxon>
        <taxon>Ascomycota</taxon>
        <taxon>Pezizomycotina</taxon>
        <taxon>Eurotiomycetes</taxon>
        <taxon>Eurotiomycetidae</taxon>
        <taxon>Eurotiales</taxon>
        <taxon>Aspergillaceae</taxon>
        <taxon>Aspergillus</taxon>
        <taxon>Aspergillus subgen. Aspergillus</taxon>
    </lineage>
</organism>
<dbReference type="OrthoDB" id="4269184at2759"/>
<evidence type="ECO:0000256" key="1">
    <source>
        <dbReference type="SAM" id="MobiDB-lite"/>
    </source>
</evidence>
<keyword evidence="2" id="KW-0472">Membrane</keyword>
<feature type="region of interest" description="Disordered" evidence="1">
    <location>
        <begin position="94"/>
        <end position="116"/>
    </location>
</feature>
<evidence type="ECO:0000313" key="4">
    <source>
        <dbReference type="Proteomes" id="UP000094569"/>
    </source>
</evidence>
<evidence type="ECO:0000313" key="3">
    <source>
        <dbReference type="EMBL" id="ODM21601.1"/>
    </source>
</evidence>
<gene>
    <name evidence="3" type="ORF">SI65_02445</name>
</gene>
<reference evidence="3 4" key="1">
    <citation type="journal article" date="2016" name="BMC Genomics">
        <title>Comparative genomic and transcriptomic analyses of the Fuzhuan brick tea-fermentation fungus Aspergillus cristatus.</title>
        <authorList>
            <person name="Ge Y."/>
            <person name="Wang Y."/>
            <person name="Liu Y."/>
            <person name="Tan Y."/>
            <person name="Ren X."/>
            <person name="Zhang X."/>
            <person name="Hyde K.D."/>
            <person name="Liu Y."/>
            <person name="Liu Z."/>
        </authorList>
    </citation>
    <scope>NUCLEOTIDE SEQUENCE [LARGE SCALE GENOMIC DNA]</scope>
    <source>
        <strain evidence="3 4">GZAAS20.1005</strain>
    </source>
</reference>
<dbReference type="Proteomes" id="UP000094569">
    <property type="component" value="Unassembled WGS sequence"/>
</dbReference>
<dbReference type="EMBL" id="JXNT01000002">
    <property type="protein sequence ID" value="ODM21601.1"/>
    <property type="molecule type" value="Genomic_DNA"/>
</dbReference>
<keyword evidence="2" id="KW-1133">Transmembrane helix</keyword>
<feature type="transmembrane region" description="Helical" evidence="2">
    <location>
        <begin position="48"/>
        <end position="67"/>
    </location>
</feature>
<keyword evidence="2" id="KW-0812">Transmembrane</keyword>
<comment type="caution">
    <text evidence="3">The sequence shown here is derived from an EMBL/GenBank/DDBJ whole genome shotgun (WGS) entry which is preliminary data.</text>
</comment>
<dbReference type="VEuPathDB" id="FungiDB:SI65_02445"/>